<dbReference type="GO" id="GO:0045944">
    <property type="term" value="P:positive regulation of transcription by RNA polymerase II"/>
    <property type="evidence" value="ECO:0007669"/>
    <property type="project" value="TreeGrafter"/>
</dbReference>
<evidence type="ECO:0000256" key="12">
    <source>
        <dbReference type="ARBA" id="ARBA00022833"/>
    </source>
</evidence>
<name>A0A0A1XFN5_ZEUCU</name>
<evidence type="ECO:0000256" key="10">
    <source>
        <dbReference type="ARBA" id="ARBA00022771"/>
    </source>
</evidence>
<sequence length="785" mass="88361">MENKKPQNIFARSKACQPTDSSLRKSSSDLQVNKCLPRNSRRREQPTTNRNDSQRNSKQYSSVKARPNVDKRPRQRGGGTVNNASNVNDIFINEDNLTCATEDVSATSTGLATVVEPVVTGALAKKKSQQYADYELNSVYAPGSKKQNLNHLLNFHYAPRDGDNAFRFNVFGRNGGSGSTAATKRHGANNGANKRHRYNKEQFLQANFQFVVKSGINLSVSASPDNLIDWNLIEQINIQTEEEPQCPICLYPPIAAKLTRCGHAYCWPCILHYLALSDKSWRKCPICYEAVHTADLKSTTIEQQRQFSIGDEITFQLMRRKKGCMLIEKFDPNTHQSNTNSYPLISAENDSKSFSKFLIAKRSDILKIIDREQRELVAGQDPASPEYIFIQQALDLQKERREKVEEMKEDKEEEHSNKVVNKPQEENENDDNIGANSAEIPSDERDVDGSGTESIISNDDNLLNTSSLALSSVDYEEVHAKYYYFYQSVDGQNIFLHPLNVKMLQACYGALEHAPLEINARVLQKEYHSMDEEHRRKFTCLGHLPLTCQFAVIEVDMQPPFVSNDILRVFKDDILMRKKERQRREREERRREKHINEINDRQMGKLIASTANLNLTSAQEFPTWGFEEALPGSDATDRNGSNPIALPKTKSQATYSTVAVVGESNVKEYWPTLASPSSSSNNMYHELSTWGKNVPTQKPVVTNTAVTTRTINSERSSECESLDGYFAESIGFTTPMRTDLGDVLAMAITQKKQTVAATANAGGKKNKKAKKMTPLFSTGINYAGK</sequence>
<reference evidence="19" key="2">
    <citation type="journal article" date="2015" name="Gigascience">
        <title>Reconstructing a comprehensive transcriptome assembly of a white-pupal translocated strain of the pest fruit fly Bactrocera cucurbitae.</title>
        <authorList>
            <person name="Sim S.B."/>
            <person name="Calla B."/>
            <person name="Hall B."/>
            <person name="DeRego T."/>
            <person name="Geib S.M."/>
        </authorList>
    </citation>
    <scope>NUCLEOTIDE SEQUENCE</scope>
</reference>
<dbReference type="CDD" id="cd16536">
    <property type="entry name" value="RING-HC_RNF10"/>
    <property type="match status" value="1"/>
</dbReference>
<dbReference type="SMART" id="SM00184">
    <property type="entry name" value="RING"/>
    <property type="match status" value="1"/>
</dbReference>
<evidence type="ECO:0000256" key="1">
    <source>
        <dbReference type="ARBA" id="ARBA00000900"/>
    </source>
</evidence>
<dbReference type="PANTHER" id="PTHR12983">
    <property type="entry name" value="RING FINGER 10 FAMILY MEMBER"/>
    <property type="match status" value="1"/>
</dbReference>
<evidence type="ECO:0000256" key="7">
    <source>
        <dbReference type="ARBA" id="ARBA00022490"/>
    </source>
</evidence>
<dbReference type="InterPro" id="IPR001841">
    <property type="entry name" value="Znf_RING"/>
</dbReference>
<evidence type="ECO:0000256" key="4">
    <source>
        <dbReference type="ARBA" id="ARBA00004906"/>
    </source>
</evidence>
<dbReference type="GO" id="GO:0005737">
    <property type="term" value="C:cytoplasm"/>
    <property type="evidence" value="ECO:0007669"/>
    <property type="project" value="UniProtKB-SubCell"/>
</dbReference>
<evidence type="ECO:0000256" key="16">
    <source>
        <dbReference type="PROSITE-ProRule" id="PRU00175"/>
    </source>
</evidence>
<dbReference type="GO" id="GO:0061630">
    <property type="term" value="F:ubiquitin protein ligase activity"/>
    <property type="evidence" value="ECO:0007669"/>
    <property type="project" value="UniProtKB-EC"/>
</dbReference>
<keyword evidence="13" id="KW-0539">Nucleus</keyword>
<dbReference type="GO" id="GO:0000976">
    <property type="term" value="F:transcription cis-regulatory region binding"/>
    <property type="evidence" value="ECO:0007669"/>
    <property type="project" value="TreeGrafter"/>
</dbReference>
<keyword evidence="12" id="KW-0862">Zinc</keyword>
<feature type="region of interest" description="Disordered" evidence="17">
    <location>
        <begin position="400"/>
        <end position="458"/>
    </location>
</feature>
<dbReference type="Gene3D" id="3.30.40.10">
    <property type="entry name" value="Zinc/RING finger domain, C3HC4 (zinc finger)"/>
    <property type="match status" value="1"/>
</dbReference>
<evidence type="ECO:0000256" key="17">
    <source>
        <dbReference type="SAM" id="MobiDB-lite"/>
    </source>
</evidence>
<evidence type="ECO:0000256" key="9">
    <source>
        <dbReference type="ARBA" id="ARBA00022723"/>
    </source>
</evidence>
<evidence type="ECO:0000256" key="5">
    <source>
        <dbReference type="ARBA" id="ARBA00008117"/>
    </source>
</evidence>
<dbReference type="EC" id="2.3.2.27" evidence="6"/>
<evidence type="ECO:0000313" key="19">
    <source>
        <dbReference type="EMBL" id="JAD09772.1"/>
    </source>
</evidence>
<dbReference type="PROSITE" id="PS00518">
    <property type="entry name" value="ZF_RING_1"/>
    <property type="match status" value="1"/>
</dbReference>
<proteinExistence type="inferred from homology"/>
<keyword evidence="11" id="KW-0833">Ubl conjugation pathway</keyword>
<dbReference type="AlphaFoldDB" id="A0A0A1XFN5"/>
<dbReference type="Pfam" id="PF00097">
    <property type="entry name" value="zf-C3HC4"/>
    <property type="match status" value="1"/>
</dbReference>
<comment type="subcellular location">
    <subcellularLocation>
        <location evidence="3">Cytoplasm</location>
    </subcellularLocation>
    <subcellularLocation>
        <location evidence="2">Nucleus</location>
    </subcellularLocation>
</comment>
<protein>
    <recommendedName>
        <fullName evidence="14">E3 ubiquitin-protein ligase RNF10</fullName>
        <ecNumber evidence="6">2.3.2.27</ecNumber>
    </recommendedName>
    <alternativeName>
        <fullName evidence="15">RING finger protein 10</fullName>
    </alternativeName>
</protein>
<keyword evidence="10 16" id="KW-0863">Zinc-finger</keyword>
<evidence type="ECO:0000256" key="6">
    <source>
        <dbReference type="ARBA" id="ARBA00012483"/>
    </source>
</evidence>
<dbReference type="InterPro" id="IPR013083">
    <property type="entry name" value="Znf_RING/FYVE/PHD"/>
</dbReference>
<dbReference type="PROSITE" id="PS50089">
    <property type="entry name" value="ZF_RING_2"/>
    <property type="match status" value="1"/>
</dbReference>
<evidence type="ECO:0000256" key="2">
    <source>
        <dbReference type="ARBA" id="ARBA00004123"/>
    </source>
</evidence>
<dbReference type="PANTHER" id="PTHR12983:SF9">
    <property type="entry name" value="E3 UBIQUITIN-PROTEIN LIGASE RNF10"/>
    <property type="match status" value="1"/>
</dbReference>
<comment type="catalytic activity">
    <reaction evidence="1">
        <text>S-ubiquitinyl-[E2 ubiquitin-conjugating enzyme]-L-cysteine + [acceptor protein]-L-lysine = [E2 ubiquitin-conjugating enzyme]-L-cysteine + N(6)-ubiquitinyl-[acceptor protein]-L-lysine.</text>
        <dbReference type="EC" id="2.3.2.27"/>
    </reaction>
</comment>
<evidence type="ECO:0000259" key="18">
    <source>
        <dbReference type="PROSITE" id="PS50089"/>
    </source>
</evidence>
<keyword evidence="7" id="KW-0963">Cytoplasm</keyword>
<evidence type="ECO:0000256" key="13">
    <source>
        <dbReference type="ARBA" id="ARBA00023242"/>
    </source>
</evidence>
<dbReference type="InterPro" id="IPR018957">
    <property type="entry name" value="Znf_C3HC4_RING-type"/>
</dbReference>
<organism evidence="19">
    <name type="scientific">Zeugodacus cucurbitae</name>
    <name type="common">Melon fruit fly</name>
    <name type="synonym">Bactrocera cucurbitae</name>
    <dbReference type="NCBI Taxonomy" id="28588"/>
    <lineage>
        <taxon>Eukaryota</taxon>
        <taxon>Metazoa</taxon>
        <taxon>Ecdysozoa</taxon>
        <taxon>Arthropoda</taxon>
        <taxon>Hexapoda</taxon>
        <taxon>Insecta</taxon>
        <taxon>Pterygota</taxon>
        <taxon>Neoptera</taxon>
        <taxon>Endopterygota</taxon>
        <taxon>Diptera</taxon>
        <taxon>Brachycera</taxon>
        <taxon>Muscomorpha</taxon>
        <taxon>Tephritoidea</taxon>
        <taxon>Tephritidae</taxon>
        <taxon>Zeugodacus</taxon>
        <taxon>Zeugodacus</taxon>
    </lineage>
</organism>
<dbReference type="SUPFAM" id="SSF57850">
    <property type="entry name" value="RING/U-box"/>
    <property type="match status" value="1"/>
</dbReference>
<evidence type="ECO:0000256" key="11">
    <source>
        <dbReference type="ARBA" id="ARBA00022786"/>
    </source>
</evidence>
<dbReference type="InterPro" id="IPR017907">
    <property type="entry name" value="Znf_RING_CS"/>
</dbReference>
<gene>
    <name evidence="19" type="primary">rnf10</name>
    <name evidence="19" type="ORF">g.21774</name>
</gene>
<evidence type="ECO:0000256" key="15">
    <source>
        <dbReference type="ARBA" id="ARBA00035390"/>
    </source>
</evidence>
<dbReference type="EMBL" id="GBXI01004520">
    <property type="protein sequence ID" value="JAD09772.1"/>
    <property type="molecule type" value="Transcribed_RNA"/>
</dbReference>
<keyword evidence="9" id="KW-0479">Metal-binding</keyword>
<dbReference type="GO" id="GO:0008270">
    <property type="term" value="F:zinc ion binding"/>
    <property type="evidence" value="ECO:0007669"/>
    <property type="project" value="UniProtKB-KW"/>
</dbReference>
<comment type="pathway">
    <text evidence="4">Protein modification; protein ubiquitination.</text>
</comment>
<feature type="domain" description="RING-type" evidence="18">
    <location>
        <begin position="246"/>
        <end position="287"/>
    </location>
</feature>
<dbReference type="InterPro" id="IPR039739">
    <property type="entry name" value="MAG2/RNF10"/>
</dbReference>
<feature type="compositionally biased region" description="Polar residues" evidence="17">
    <location>
        <begin position="46"/>
        <end position="62"/>
    </location>
</feature>
<feature type="region of interest" description="Disordered" evidence="17">
    <location>
        <begin position="1"/>
        <end position="86"/>
    </location>
</feature>
<accession>A0A0A1XFN5</accession>
<evidence type="ECO:0000256" key="3">
    <source>
        <dbReference type="ARBA" id="ARBA00004496"/>
    </source>
</evidence>
<comment type="similarity">
    <text evidence="5">Belongs to the RNF10 family.</text>
</comment>
<reference evidence="19" key="1">
    <citation type="submission" date="2014-11" db="EMBL/GenBank/DDBJ databases">
        <authorList>
            <person name="Geib S."/>
        </authorList>
    </citation>
    <scope>NUCLEOTIDE SEQUENCE</scope>
</reference>
<feature type="compositionally biased region" description="Basic and acidic residues" evidence="17">
    <location>
        <begin position="400"/>
        <end position="417"/>
    </location>
</feature>
<evidence type="ECO:0000256" key="8">
    <source>
        <dbReference type="ARBA" id="ARBA00022679"/>
    </source>
</evidence>
<dbReference type="GO" id="GO:0005634">
    <property type="term" value="C:nucleus"/>
    <property type="evidence" value="ECO:0007669"/>
    <property type="project" value="UniProtKB-SubCell"/>
</dbReference>
<dbReference type="FunFam" id="3.30.40.10:FF:000112">
    <property type="entry name" value="RING finger protein 10"/>
    <property type="match status" value="1"/>
</dbReference>
<evidence type="ECO:0000256" key="14">
    <source>
        <dbReference type="ARBA" id="ARBA00035131"/>
    </source>
</evidence>
<keyword evidence="8" id="KW-0808">Transferase</keyword>